<protein>
    <submittedName>
        <fullName evidence="2">ISXo8 transposase</fullName>
    </submittedName>
</protein>
<dbReference type="AlphaFoldDB" id="A0A919IG88"/>
<dbReference type="Proteomes" id="UP000619479">
    <property type="component" value="Unassembled WGS sequence"/>
</dbReference>
<dbReference type="PANTHER" id="PTHR33627:SF1">
    <property type="entry name" value="TRANSPOSASE"/>
    <property type="match status" value="1"/>
</dbReference>
<evidence type="ECO:0000313" key="2">
    <source>
        <dbReference type="EMBL" id="GID64968.1"/>
    </source>
</evidence>
<evidence type="ECO:0000313" key="3">
    <source>
        <dbReference type="Proteomes" id="UP000619479"/>
    </source>
</evidence>
<dbReference type="InterPro" id="IPR038721">
    <property type="entry name" value="IS701-like_DDE_dom"/>
</dbReference>
<gene>
    <name evidence="2" type="ORF">Acy02nite_28490</name>
</gene>
<dbReference type="InterPro" id="IPR039365">
    <property type="entry name" value="IS701-like"/>
</dbReference>
<organism evidence="2 3">
    <name type="scientific">Actinoplanes cyaneus</name>
    <dbReference type="NCBI Taxonomy" id="52696"/>
    <lineage>
        <taxon>Bacteria</taxon>
        <taxon>Bacillati</taxon>
        <taxon>Actinomycetota</taxon>
        <taxon>Actinomycetes</taxon>
        <taxon>Micromonosporales</taxon>
        <taxon>Micromonosporaceae</taxon>
        <taxon>Actinoplanes</taxon>
    </lineage>
</organism>
<reference evidence="2" key="1">
    <citation type="submission" date="2021-01" db="EMBL/GenBank/DDBJ databases">
        <title>Whole genome shotgun sequence of Actinoplanes cyaneus NBRC 14990.</title>
        <authorList>
            <person name="Komaki H."/>
            <person name="Tamura T."/>
        </authorList>
    </citation>
    <scope>NUCLEOTIDE SEQUENCE</scope>
    <source>
        <strain evidence="2">NBRC 14990</strain>
    </source>
</reference>
<dbReference type="PANTHER" id="PTHR33627">
    <property type="entry name" value="TRANSPOSASE"/>
    <property type="match status" value="1"/>
</dbReference>
<feature type="domain" description="Transposase IS701-like DDE" evidence="1">
    <location>
        <begin position="22"/>
        <end position="236"/>
    </location>
</feature>
<evidence type="ECO:0000259" key="1">
    <source>
        <dbReference type="Pfam" id="PF13546"/>
    </source>
</evidence>
<dbReference type="EMBL" id="BOMH01000019">
    <property type="protein sequence ID" value="GID64968.1"/>
    <property type="molecule type" value="Genomic_DNA"/>
</dbReference>
<accession>A0A919IG88</accession>
<dbReference type="RefSeq" id="WP_203740688.1">
    <property type="nucleotide sequence ID" value="NZ_BAAAUC010000091.1"/>
</dbReference>
<dbReference type="Pfam" id="PF13546">
    <property type="entry name" value="DDE_5"/>
    <property type="match status" value="1"/>
</dbReference>
<sequence>MAASMRSATIDAASGQSFVEEVFRPLPRADQRHWARTYLRGLLSAPHRASPGQLAAAQSLPAATAHRLHQFVNASTWAWEPVRQALARHICSRTTPSAWAVTELFIPRRGHSTVGVHTTVDGASGRKVRGQSVLGLFLCTEAGSFPVSWRLLLRDAWAEDRQRRLRARIPRDVTARPRWAHLMEFVGEVSRGRLPALPWILTLPLAPADVTGVLGALSRRRVDVVCETSPEQQVYAVKGPAGAMSVGALLNRERARSVPVFLSARGSLPVEPRRYQAMWWPGAPDGRGSARCALTNLGPRHAGRVLAGADECFRDAAARMSRQLGVDDFRGRSFPGWHHHMTMAAAAHAFQRLAD</sequence>
<name>A0A919IG88_9ACTN</name>
<keyword evidence="3" id="KW-1185">Reference proteome</keyword>
<comment type="caution">
    <text evidence="2">The sequence shown here is derived from an EMBL/GenBank/DDBJ whole genome shotgun (WGS) entry which is preliminary data.</text>
</comment>
<proteinExistence type="predicted"/>